<gene>
    <name evidence="1" type="ORF">AFUS01_LOCUS32514</name>
</gene>
<evidence type="ECO:0000313" key="2">
    <source>
        <dbReference type="Proteomes" id="UP000708208"/>
    </source>
</evidence>
<dbReference type="Proteomes" id="UP000708208">
    <property type="component" value="Unassembled WGS sequence"/>
</dbReference>
<dbReference type="AlphaFoldDB" id="A0A8J2KWW2"/>
<evidence type="ECO:0000313" key="1">
    <source>
        <dbReference type="EMBL" id="CAG7822231.1"/>
    </source>
</evidence>
<proteinExistence type="predicted"/>
<dbReference type="EMBL" id="CAJVCH010525778">
    <property type="protein sequence ID" value="CAG7822231.1"/>
    <property type="molecule type" value="Genomic_DNA"/>
</dbReference>
<comment type="caution">
    <text evidence="1">The sequence shown here is derived from an EMBL/GenBank/DDBJ whole genome shotgun (WGS) entry which is preliminary data.</text>
</comment>
<sequence>MNVKPEHRVNDFVKTLDEYYLELVDNKVLDKIRVDPAVEENGWECKLYLNAIRAHYTQQQIEPSVNILERNEVQPGCSYHECENKSKRSAENDVTAIHDPRSVMLEIDLTEEHQEIGFAECH</sequence>
<organism evidence="1 2">
    <name type="scientific">Allacma fusca</name>
    <dbReference type="NCBI Taxonomy" id="39272"/>
    <lineage>
        <taxon>Eukaryota</taxon>
        <taxon>Metazoa</taxon>
        <taxon>Ecdysozoa</taxon>
        <taxon>Arthropoda</taxon>
        <taxon>Hexapoda</taxon>
        <taxon>Collembola</taxon>
        <taxon>Symphypleona</taxon>
        <taxon>Sminthuridae</taxon>
        <taxon>Allacma</taxon>
    </lineage>
</organism>
<protein>
    <submittedName>
        <fullName evidence="1">Uncharacterized protein</fullName>
    </submittedName>
</protein>
<name>A0A8J2KWW2_9HEXA</name>
<reference evidence="1" key="1">
    <citation type="submission" date="2021-06" db="EMBL/GenBank/DDBJ databases">
        <authorList>
            <person name="Hodson N. C."/>
            <person name="Mongue J. A."/>
            <person name="Jaron S. K."/>
        </authorList>
    </citation>
    <scope>NUCLEOTIDE SEQUENCE</scope>
</reference>
<keyword evidence="2" id="KW-1185">Reference proteome</keyword>
<accession>A0A8J2KWW2</accession>